<evidence type="ECO:0000256" key="2">
    <source>
        <dbReference type="ARBA" id="ARBA00022473"/>
    </source>
</evidence>
<accession>A0A5A9PZC6</accession>
<dbReference type="Proteomes" id="UP000324632">
    <property type="component" value="Chromosome 1"/>
</dbReference>
<organism evidence="8 9">
    <name type="scientific">Triplophysa tibetana</name>
    <dbReference type="NCBI Taxonomy" id="1572043"/>
    <lineage>
        <taxon>Eukaryota</taxon>
        <taxon>Metazoa</taxon>
        <taxon>Chordata</taxon>
        <taxon>Craniata</taxon>
        <taxon>Vertebrata</taxon>
        <taxon>Euteleostomi</taxon>
        <taxon>Actinopterygii</taxon>
        <taxon>Neopterygii</taxon>
        <taxon>Teleostei</taxon>
        <taxon>Ostariophysi</taxon>
        <taxon>Cypriniformes</taxon>
        <taxon>Nemacheilidae</taxon>
        <taxon>Triplophysa</taxon>
    </lineage>
</organism>
<dbReference type="AlphaFoldDB" id="A0A5A9PZC6"/>
<evidence type="ECO:0000256" key="6">
    <source>
        <dbReference type="SAM" id="MobiDB-lite"/>
    </source>
</evidence>
<dbReference type="PROSITE" id="PS50105">
    <property type="entry name" value="SAM_DOMAIN"/>
    <property type="match status" value="1"/>
</dbReference>
<comment type="similarity">
    <text evidence="1">Belongs to the BicC family.</text>
</comment>
<feature type="compositionally biased region" description="Polar residues" evidence="6">
    <location>
        <begin position="654"/>
        <end position="663"/>
    </location>
</feature>
<dbReference type="InterPro" id="IPR001660">
    <property type="entry name" value="SAM"/>
</dbReference>
<dbReference type="FunFam" id="1.10.150.50:FF:000025">
    <property type="entry name" value="Ankyrin repeat and sterile alpha motif domain-containing 6"/>
    <property type="match status" value="1"/>
</dbReference>
<protein>
    <submittedName>
        <fullName evidence="8">Protein bicaudal C-like protein 1</fullName>
    </submittedName>
</protein>
<feature type="region of interest" description="Disordered" evidence="6">
    <location>
        <begin position="1"/>
        <end position="52"/>
    </location>
</feature>
<dbReference type="SUPFAM" id="SSF47769">
    <property type="entry name" value="SAM/Pointed domain"/>
    <property type="match status" value="1"/>
</dbReference>
<sequence>MAAQREAFSGYSQQSDPGSNSERSADSPLPGSEDDSTGPAAPPDPEWTEERFRVDRKKLEIMLLAATEGRVNGGEDFFQTVMEETNTQIAWPSKLKIGAKSKKDPHIKVSGKRDNVKEAKEKIMSVLDTKSNRVTLKMDVSHTEHSHVIGKGGNNIKKVMEDTGCHIHFPDSNRNNQAEKSNQVSIAGQPGGVEAARARIRELLPMVLMFELPVMVQMNPDPSSPAIQHISQTYNISVTFKQRSRLYGATGVVRGSQNNVAAVKWCGEENQPSDEKRPPPKANPLPSLTLRKGRRGTAVLLEHLAGNLASAITVSSQLDIAPQHHLFMMGRNGCNIKHIMQRTGAQVHFPDPNCPQKKSTVYVQGNIDSVCLARQYLMGCLPLVLMFDIKEDIEVEPQCITSLMEQLDVFMSVKPKPKQPSKSVIVKSVERNALNMYEARRCLLGLESSGVSVAGGCSNPHLSSPALTCPVGLDILASTGLGLTSLGLLGPVTASMTRPSTNSLLNALNSSISPLQTPTSGSHSPTLWLSQDRLTRLLSHYKEQYGIELKEKKSGFSSPLMIHPTAQATLTSMLLSGVTGYTQNTPSPPPGLAPLDAQVSGGSDCSKAMSSLSSKQSSSMYRISAASLAEKVLNGAHDSVQDASGHRASEPRSSKSNQDQGSDTFVEVGMPRSPSHSGNSNELKQMFASYSLLSDSDSSASDSPVADKRAPGSERAAERAARLPPQSFSNMQVMNSDPDAQPAFDYEQKKLLATKAMLKKPVVTEVRTPTNTWSGLGFSKSMPAETIKELRRANHVSYKPSMATTYEGSPLALSRSSSREGMASGSDSDNWRERNGSGLPAHPDFISPISPKRKQNRTEHYLSSSNYMDCISSVMGTNGCNLNTSLRGSDLPELFSKLGLGKYTDVFQQQEIDLQTFLTLTDQDLKELGITTFGARRKMLLAISELNKNRRKLFESPNIRSSFLEGGASGRLPRQFHADIASVSGRW</sequence>
<keyword evidence="3" id="KW-0677">Repeat</keyword>
<feature type="region of interest" description="Disordered" evidence="6">
    <location>
        <begin position="580"/>
        <end position="611"/>
    </location>
</feature>
<dbReference type="InterPro" id="IPR047554">
    <property type="entry name" value="BICC1_KH-I_rpt2"/>
</dbReference>
<dbReference type="GO" id="GO:0003723">
    <property type="term" value="F:RNA binding"/>
    <property type="evidence" value="ECO:0007669"/>
    <property type="project" value="UniProtKB-UniRule"/>
</dbReference>
<dbReference type="InterPro" id="IPR004087">
    <property type="entry name" value="KH_dom"/>
</dbReference>
<feature type="region of interest" description="Disordered" evidence="6">
    <location>
        <begin position="268"/>
        <end position="289"/>
    </location>
</feature>
<dbReference type="InterPro" id="IPR047549">
    <property type="entry name" value="BICC1_KH-I_rpt1"/>
</dbReference>
<proteinExistence type="inferred from homology"/>
<dbReference type="Gene3D" id="1.10.150.50">
    <property type="entry name" value="Transcription Factor, Ets-1"/>
    <property type="match status" value="1"/>
</dbReference>
<dbReference type="SMART" id="SM00454">
    <property type="entry name" value="SAM"/>
    <property type="match status" value="1"/>
</dbReference>
<dbReference type="PROSITE" id="PS50084">
    <property type="entry name" value="KH_TYPE_1"/>
    <property type="match status" value="2"/>
</dbReference>
<dbReference type="Pfam" id="PF22985">
    <property type="entry name" value="KH_BICC1"/>
    <property type="match status" value="2"/>
</dbReference>
<dbReference type="CDD" id="cd22421">
    <property type="entry name" value="KH-I_BICC1_rpt2"/>
    <property type="match status" value="1"/>
</dbReference>
<evidence type="ECO:0000313" key="9">
    <source>
        <dbReference type="Proteomes" id="UP000324632"/>
    </source>
</evidence>
<dbReference type="CDD" id="cd22422">
    <property type="entry name" value="KH-I_BICC1_rpt3"/>
    <property type="match status" value="1"/>
</dbReference>
<dbReference type="InterPro" id="IPR037974">
    <property type="entry name" value="BICC1_SAM_dom"/>
</dbReference>
<keyword evidence="2" id="KW-0217">Developmental protein</keyword>
<dbReference type="PANTHER" id="PTHR10627:SF78">
    <property type="entry name" value="PROTEIN BICAUDAL C HOMOLOG 1"/>
    <property type="match status" value="1"/>
</dbReference>
<dbReference type="Pfam" id="PF00536">
    <property type="entry name" value="SAM_1"/>
    <property type="match status" value="1"/>
</dbReference>
<feature type="domain" description="SAM" evidence="7">
    <location>
        <begin position="886"/>
        <end position="949"/>
    </location>
</feature>
<gene>
    <name evidence="8" type="ORF">E1301_Tti020210</name>
</gene>
<dbReference type="InterPro" id="IPR036612">
    <property type="entry name" value="KH_dom_type_1_sf"/>
</dbReference>
<feature type="compositionally biased region" description="Low complexity" evidence="6">
    <location>
        <begin position="694"/>
        <end position="703"/>
    </location>
</feature>
<feature type="compositionally biased region" description="Basic and acidic residues" evidence="6">
    <location>
        <begin position="705"/>
        <end position="721"/>
    </location>
</feature>
<dbReference type="SUPFAM" id="SSF54791">
    <property type="entry name" value="Eukaryotic type KH-domain (KH-domain type I)"/>
    <property type="match status" value="2"/>
</dbReference>
<feature type="region of interest" description="Disordered" evidence="6">
    <location>
        <begin position="694"/>
        <end position="730"/>
    </location>
</feature>
<evidence type="ECO:0000256" key="5">
    <source>
        <dbReference type="PROSITE-ProRule" id="PRU00117"/>
    </source>
</evidence>
<dbReference type="CDD" id="cd09520">
    <property type="entry name" value="SAM_BICC1"/>
    <property type="match status" value="1"/>
</dbReference>
<dbReference type="InterPro" id="IPR004088">
    <property type="entry name" value="KH_dom_type_1"/>
</dbReference>
<dbReference type="InterPro" id="IPR013761">
    <property type="entry name" value="SAM/pointed_sf"/>
</dbReference>
<dbReference type="Pfam" id="PF00013">
    <property type="entry name" value="KH_1"/>
    <property type="match status" value="2"/>
</dbReference>
<evidence type="ECO:0000256" key="3">
    <source>
        <dbReference type="ARBA" id="ARBA00022737"/>
    </source>
</evidence>
<dbReference type="Gene3D" id="3.30.1370.10">
    <property type="entry name" value="K Homology domain, type 1"/>
    <property type="match status" value="2"/>
</dbReference>
<name>A0A5A9PZC6_9TELE</name>
<dbReference type="GO" id="GO:0005737">
    <property type="term" value="C:cytoplasm"/>
    <property type="evidence" value="ECO:0007669"/>
    <property type="project" value="TreeGrafter"/>
</dbReference>
<keyword evidence="9" id="KW-1185">Reference proteome</keyword>
<dbReference type="InterPro" id="IPR054727">
    <property type="entry name" value="BICC1_KH"/>
</dbReference>
<reference evidence="8 9" key="1">
    <citation type="journal article" date="2019" name="Mol. Ecol. Resour.">
        <title>Chromosome-level genome assembly of Triplophysa tibetana, a fish adapted to the harsh high-altitude environment of the Tibetan Plateau.</title>
        <authorList>
            <person name="Yang X."/>
            <person name="Liu H."/>
            <person name="Ma Z."/>
            <person name="Zou Y."/>
            <person name="Zou M."/>
            <person name="Mao Y."/>
            <person name="Li X."/>
            <person name="Wang H."/>
            <person name="Chen T."/>
            <person name="Wang W."/>
            <person name="Yang R."/>
        </authorList>
    </citation>
    <scope>NUCLEOTIDE SEQUENCE [LARGE SCALE GENOMIC DNA]</scope>
    <source>
        <strain evidence="8">TTIB1903HZAU</strain>
        <tissue evidence="8">Muscle</tissue>
    </source>
</reference>
<dbReference type="EMBL" id="SOYY01000001">
    <property type="protein sequence ID" value="KAA0725596.1"/>
    <property type="molecule type" value="Genomic_DNA"/>
</dbReference>
<feature type="region of interest" description="Disordered" evidence="6">
    <location>
        <begin position="804"/>
        <end position="858"/>
    </location>
</feature>
<evidence type="ECO:0000313" key="8">
    <source>
        <dbReference type="EMBL" id="KAA0725596.1"/>
    </source>
</evidence>
<keyword evidence="4 5" id="KW-0694">RNA-binding</keyword>
<dbReference type="Pfam" id="PF24234">
    <property type="entry name" value="KH_BICC1_1st"/>
    <property type="match status" value="1"/>
</dbReference>
<evidence type="ECO:0000256" key="4">
    <source>
        <dbReference type="ARBA" id="ARBA00022884"/>
    </source>
</evidence>
<evidence type="ECO:0000256" key="1">
    <source>
        <dbReference type="ARBA" id="ARBA00007662"/>
    </source>
</evidence>
<evidence type="ECO:0000259" key="7">
    <source>
        <dbReference type="PROSITE" id="PS50105"/>
    </source>
</evidence>
<dbReference type="InterPro" id="IPR047553">
    <property type="entry name" value="BICC1_KH-I_rpt3"/>
</dbReference>
<feature type="compositionally biased region" description="Basic and acidic residues" evidence="6">
    <location>
        <begin position="644"/>
        <end position="653"/>
    </location>
</feature>
<feature type="compositionally biased region" description="Polar residues" evidence="6">
    <location>
        <begin position="10"/>
        <end position="22"/>
    </location>
</feature>
<dbReference type="PANTHER" id="PTHR10627">
    <property type="entry name" value="SCP160"/>
    <property type="match status" value="1"/>
</dbReference>
<dbReference type="Gene3D" id="3.30.310.270">
    <property type="match status" value="1"/>
</dbReference>
<comment type="caution">
    <text evidence="8">The sequence shown here is derived from an EMBL/GenBank/DDBJ whole genome shotgun (WGS) entry which is preliminary data.</text>
</comment>
<feature type="region of interest" description="Disordered" evidence="6">
    <location>
        <begin position="639"/>
        <end position="681"/>
    </location>
</feature>
<dbReference type="CDD" id="cd22420">
    <property type="entry name" value="KH-I_BICC1_rpt1"/>
    <property type="match status" value="1"/>
</dbReference>
<dbReference type="SMART" id="SM00322">
    <property type="entry name" value="KH"/>
    <property type="match status" value="3"/>
</dbReference>
<dbReference type="FunFam" id="3.30.310.270:FF:000002">
    <property type="entry name" value="BicC family RNA binding protein 1"/>
    <property type="match status" value="1"/>
</dbReference>